<evidence type="ECO:0000256" key="1">
    <source>
        <dbReference type="SAM" id="Phobius"/>
    </source>
</evidence>
<dbReference type="AlphaFoldDB" id="A0A1G9PIK7"/>
<sequence length="68" mass="7233">MNEKYGLGVLGWLLVATILVVVVVDDAYTWLQQGTVPGLEFFALGVAAVIVVALGVRSMQAHRPPPGQ</sequence>
<feature type="transmembrane region" description="Helical" evidence="1">
    <location>
        <begin position="7"/>
        <end position="24"/>
    </location>
</feature>
<dbReference type="EMBL" id="FNHL01000001">
    <property type="protein sequence ID" value="SDL98569.1"/>
    <property type="molecule type" value="Genomic_DNA"/>
</dbReference>
<name>A0A1G9PIK7_9EURY</name>
<protein>
    <submittedName>
        <fullName evidence="2">Uncharacterized protein</fullName>
    </submittedName>
</protein>
<dbReference type="RefSeq" id="WP_089693567.1">
    <property type="nucleotide sequence ID" value="NZ_FNHL01000001.1"/>
</dbReference>
<accession>A0A1G9PIK7</accession>
<evidence type="ECO:0000313" key="2">
    <source>
        <dbReference type="EMBL" id="SDL98569.1"/>
    </source>
</evidence>
<feature type="transmembrane region" description="Helical" evidence="1">
    <location>
        <begin position="36"/>
        <end position="56"/>
    </location>
</feature>
<evidence type="ECO:0000313" key="3">
    <source>
        <dbReference type="Proteomes" id="UP000199451"/>
    </source>
</evidence>
<dbReference type="STRING" id="660521.SAMN04487949_0403"/>
<dbReference type="Proteomes" id="UP000199451">
    <property type="component" value="Unassembled WGS sequence"/>
</dbReference>
<proteinExistence type="predicted"/>
<gene>
    <name evidence="2" type="ORF">SAMN04487949_0403</name>
</gene>
<reference evidence="3" key="1">
    <citation type="submission" date="2016-10" db="EMBL/GenBank/DDBJ databases">
        <authorList>
            <person name="Varghese N."/>
            <person name="Submissions S."/>
        </authorList>
    </citation>
    <scope>NUCLEOTIDE SEQUENCE [LARGE SCALE GENOMIC DNA]</scope>
    <source>
        <strain evidence="3">CGMCC 1.10119</strain>
    </source>
</reference>
<organism evidence="2 3">
    <name type="scientific">Halogranum gelatinilyticum</name>
    <dbReference type="NCBI Taxonomy" id="660521"/>
    <lineage>
        <taxon>Archaea</taxon>
        <taxon>Methanobacteriati</taxon>
        <taxon>Methanobacteriota</taxon>
        <taxon>Stenosarchaea group</taxon>
        <taxon>Halobacteria</taxon>
        <taxon>Halobacteriales</taxon>
        <taxon>Haloferacaceae</taxon>
    </lineage>
</organism>
<keyword evidence="1" id="KW-1133">Transmembrane helix</keyword>
<keyword evidence="1" id="KW-0472">Membrane</keyword>
<keyword evidence="1" id="KW-0812">Transmembrane</keyword>
<keyword evidence="3" id="KW-1185">Reference proteome</keyword>